<name>A0A9P6KZM9_9MICR</name>
<dbReference type="OrthoDB" id="2195041at2759"/>
<gene>
    <name evidence="2" type="ORF">NGRA_0962</name>
</gene>
<organism evidence="2 3">
    <name type="scientific">Nosema granulosis</name>
    <dbReference type="NCBI Taxonomy" id="83296"/>
    <lineage>
        <taxon>Eukaryota</taxon>
        <taxon>Fungi</taxon>
        <taxon>Fungi incertae sedis</taxon>
        <taxon>Microsporidia</taxon>
        <taxon>Nosematidae</taxon>
        <taxon>Nosema</taxon>
    </lineage>
</organism>
<comment type="caution">
    <text evidence="2">The sequence shown here is derived from an EMBL/GenBank/DDBJ whole genome shotgun (WGS) entry which is preliminary data.</text>
</comment>
<dbReference type="Proteomes" id="UP000740883">
    <property type="component" value="Unassembled WGS sequence"/>
</dbReference>
<dbReference type="EMBL" id="SBJO01000048">
    <property type="protein sequence ID" value="KAF9763924.1"/>
    <property type="molecule type" value="Genomic_DNA"/>
</dbReference>
<sequence length="159" mass="18174">MDSHKKDSTKRNGSISENDFGSISSTIKIEDSKVDASDHFLSEAVSDIVNKEMLLTEESSYTAIYDEYQNTIKELGFEEKIKISQDFKPDQIKIKVDEKKFTVFGKVEQPIEEKSTTFSTHTFGYVREFNRPIRNVEMEVGSGVVNVYGEFADCDYPKK</sequence>
<accession>A0A9P6KZM9</accession>
<dbReference type="AlphaFoldDB" id="A0A9P6KZM9"/>
<proteinExistence type="predicted"/>
<protein>
    <recommendedName>
        <fullName evidence="4">SHSP domain-containing protein</fullName>
    </recommendedName>
</protein>
<feature type="compositionally biased region" description="Polar residues" evidence="1">
    <location>
        <begin position="11"/>
        <end position="20"/>
    </location>
</feature>
<evidence type="ECO:0000313" key="3">
    <source>
        <dbReference type="Proteomes" id="UP000740883"/>
    </source>
</evidence>
<evidence type="ECO:0000313" key="2">
    <source>
        <dbReference type="EMBL" id="KAF9763924.1"/>
    </source>
</evidence>
<feature type="compositionally biased region" description="Basic and acidic residues" evidence="1">
    <location>
        <begin position="1"/>
        <end position="10"/>
    </location>
</feature>
<feature type="region of interest" description="Disordered" evidence="1">
    <location>
        <begin position="1"/>
        <end position="20"/>
    </location>
</feature>
<evidence type="ECO:0000256" key="1">
    <source>
        <dbReference type="SAM" id="MobiDB-lite"/>
    </source>
</evidence>
<evidence type="ECO:0008006" key="4">
    <source>
        <dbReference type="Google" id="ProtNLM"/>
    </source>
</evidence>
<reference evidence="2 3" key="1">
    <citation type="journal article" date="2020" name="Genome Biol. Evol.">
        <title>Comparative genomics of strictly vertically transmitted, feminizing microsporidia endosymbionts of amphipod crustaceans.</title>
        <authorList>
            <person name="Cormier A."/>
            <person name="Chebbi M.A."/>
            <person name="Giraud I."/>
            <person name="Wattier R."/>
            <person name="Teixeira M."/>
            <person name="Gilbert C."/>
            <person name="Rigaud T."/>
            <person name="Cordaux R."/>
        </authorList>
    </citation>
    <scope>NUCLEOTIDE SEQUENCE [LARGE SCALE GENOMIC DNA]</scope>
    <source>
        <strain evidence="2 3">Ou3-Ou53</strain>
    </source>
</reference>
<keyword evidence="3" id="KW-1185">Reference proteome</keyword>